<evidence type="ECO:0000313" key="5">
    <source>
        <dbReference type="EMBL" id="CAB4852319.1"/>
    </source>
</evidence>
<evidence type="ECO:0000313" key="2">
    <source>
        <dbReference type="EMBL" id="CAB4364849.1"/>
    </source>
</evidence>
<dbReference type="EMBL" id="CAFBOL010000002">
    <property type="protein sequence ID" value="CAB4970971.1"/>
    <property type="molecule type" value="Genomic_DNA"/>
</dbReference>
<feature type="region of interest" description="Disordered" evidence="1">
    <location>
        <begin position="1"/>
        <end position="38"/>
    </location>
</feature>
<evidence type="ECO:0000313" key="4">
    <source>
        <dbReference type="EMBL" id="CAB4821844.1"/>
    </source>
</evidence>
<proteinExistence type="predicted"/>
<dbReference type="AlphaFoldDB" id="A0A6J6ZM66"/>
<dbReference type="EMBL" id="CAEZYF010000017">
    <property type="protein sequence ID" value="CAB4734803.1"/>
    <property type="molecule type" value="Genomic_DNA"/>
</dbReference>
<protein>
    <submittedName>
        <fullName evidence="4">Unannotated protein</fullName>
    </submittedName>
</protein>
<reference evidence="4" key="1">
    <citation type="submission" date="2020-05" db="EMBL/GenBank/DDBJ databases">
        <authorList>
            <person name="Chiriac C."/>
            <person name="Salcher M."/>
            <person name="Ghai R."/>
            <person name="Kavagutti S V."/>
        </authorList>
    </citation>
    <scope>NUCLEOTIDE SEQUENCE</scope>
</reference>
<sequence length="38" mass="4049">MAGKTPQKAAAKKSGKSLKEKRAVKKEKKDHRGGSGLL</sequence>
<name>A0A6J6ZM66_9ZZZZ</name>
<feature type="compositionally biased region" description="Basic residues" evidence="1">
    <location>
        <begin position="22"/>
        <end position="31"/>
    </location>
</feature>
<dbReference type="EMBL" id="CAFBMT010000018">
    <property type="protein sequence ID" value="CAB4947351.1"/>
    <property type="molecule type" value="Genomic_DNA"/>
</dbReference>
<gene>
    <name evidence="3" type="ORF">UFOPK2656_02408</name>
    <name evidence="4" type="ORF">UFOPK3099_01430</name>
    <name evidence="5" type="ORF">UFOPK3267_02017</name>
    <name evidence="6" type="ORF">UFOPK3651_02610</name>
    <name evidence="7" type="ORF">UFOPK3931_00109</name>
    <name evidence="2" type="ORF">UFOPK4189_02607</name>
</gene>
<evidence type="ECO:0000313" key="3">
    <source>
        <dbReference type="EMBL" id="CAB4734803.1"/>
    </source>
</evidence>
<dbReference type="EMBL" id="CAFBIY010000123">
    <property type="protein sequence ID" value="CAB4852319.1"/>
    <property type="molecule type" value="Genomic_DNA"/>
</dbReference>
<evidence type="ECO:0000256" key="1">
    <source>
        <dbReference type="SAM" id="MobiDB-lite"/>
    </source>
</evidence>
<organism evidence="4">
    <name type="scientific">freshwater metagenome</name>
    <dbReference type="NCBI Taxonomy" id="449393"/>
    <lineage>
        <taxon>unclassified sequences</taxon>
        <taxon>metagenomes</taxon>
        <taxon>ecological metagenomes</taxon>
    </lineage>
</organism>
<dbReference type="EMBL" id="CAESGF010000019">
    <property type="protein sequence ID" value="CAB4364849.1"/>
    <property type="molecule type" value="Genomic_DNA"/>
</dbReference>
<accession>A0A6J6ZM66</accession>
<evidence type="ECO:0000313" key="7">
    <source>
        <dbReference type="EMBL" id="CAB4970971.1"/>
    </source>
</evidence>
<evidence type="ECO:0000313" key="6">
    <source>
        <dbReference type="EMBL" id="CAB4947351.1"/>
    </source>
</evidence>
<dbReference type="EMBL" id="CAFAAV010000103">
    <property type="protein sequence ID" value="CAB4821844.1"/>
    <property type="molecule type" value="Genomic_DNA"/>
</dbReference>